<evidence type="ECO:0000259" key="9">
    <source>
        <dbReference type="PROSITE" id="PS50928"/>
    </source>
</evidence>
<dbReference type="EMBL" id="JACCAU010000001">
    <property type="protein sequence ID" value="NYH20156.1"/>
    <property type="molecule type" value="Genomic_DNA"/>
</dbReference>
<evidence type="ECO:0000313" key="11">
    <source>
        <dbReference type="Proteomes" id="UP000572540"/>
    </source>
</evidence>
<dbReference type="AlphaFoldDB" id="A0A7Y9WG08"/>
<accession>A0A7Y9WG08</accession>
<dbReference type="GO" id="GO:0043190">
    <property type="term" value="C:ATP-binding cassette (ABC) transporter complex"/>
    <property type="evidence" value="ECO:0007669"/>
    <property type="project" value="InterPro"/>
</dbReference>
<feature type="transmembrane region" description="Helical" evidence="8">
    <location>
        <begin position="12"/>
        <end position="41"/>
    </location>
</feature>
<evidence type="ECO:0000256" key="7">
    <source>
        <dbReference type="ARBA" id="ARBA00023136"/>
    </source>
</evidence>
<dbReference type="SUPFAM" id="SSF161098">
    <property type="entry name" value="MetI-like"/>
    <property type="match status" value="2"/>
</dbReference>
<evidence type="ECO:0000256" key="2">
    <source>
        <dbReference type="ARBA" id="ARBA00010072"/>
    </source>
</evidence>
<evidence type="ECO:0000313" key="10">
    <source>
        <dbReference type="EMBL" id="NYH20156.1"/>
    </source>
</evidence>
<evidence type="ECO:0000256" key="1">
    <source>
        <dbReference type="ARBA" id="ARBA00004429"/>
    </source>
</evidence>
<dbReference type="Gene3D" id="1.10.3720.10">
    <property type="entry name" value="MetI-like"/>
    <property type="match status" value="2"/>
</dbReference>
<comment type="subcellular location">
    <subcellularLocation>
        <location evidence="1">Cell inner membrane</location>
        <topology evidence="1">Multi-pass membrane protein</topology>
    </subcellularLocation>
    <subcellularLocation>
        <location evidence="8">Cell membrane</location>
        <topology evidence="8">Multi-pass membrane protein</topology>
    </subcellularLocation>
</comment>
<reference evidence="10 11" key="1">
    <citation type="submission" date="2020-07" db="EMBL/GenBank/DDBJ databases">
        <title>Exploring microbial biodiversity for novel pathways involved in the catabolism of aromatic compounds derived from lignin.</title>
        <authorList>
            <person name="Elkins J."/>
        </authorList>
    </citation>
    <scope>NUCLEOTIDE SEQUENCE [LARGE SCALE GENOMIC DNA]</scope>
    <source>
        <strain evidence="10 11">H2C3B</strain>
    </source>
</reference>
<keyword evidence="5 8" id="KW-0812">Transmembrane</keyword>
<dbReference type="InterPro" id="IPR043429">
    <property type="entry name" value="ArtM/GltK/GlnP/TcyL/YhdX-like"/>
</dbReference>
<comment type="similarity">
    <text evidence="2">Belongs to the binding-protein-dependent transport system permease family. HisMQ subfamily.</text>
</comment>
<dbReference type="Pfam" id="PF00528">
    <property type="entry name" value="BPD_transp_1"/>
    <property type="match status" value="2"/>
</dbReference>
<feature type="transmembrane region" description="Helical" evidence="8">
    <location>
        <begin position="347"/>
        <end position="364"/>
    </location>
</feature>
<protein>
    <submittedName>
        <fullName evidence="10">His/Glu/Gln/Arg/opine family amino acid ABC transporter permease subunit</fullName>
    </submittedName>
</protein>
<evidence type="ECO:0000256" key="5">
    <source>
        <dbReference type="ARBA" id="ARBA00022692"/>
    </source>
</evidence>
<dbReference type="PROSITE" id="PS50928">
    <property type="entry name" value="ABC_TM1"/>
    <property type="match status" value="2"/>
</dbReference>
<feature type="transmembrane region" description="Helical" evidence="8">
    <location>
        <begin position="449"/>
        <end position="468"/>
    </location>
</feature>
<keyword evidence="7 8" id="KW-0472">Membrane</keyword>
<dbReference type="InterPro" id="IPR010065">
    <property type="entry name" value="AA_ABC_transptr_permease_3TM"/>
</dbReference>
<evidence type="ECO:0000256" key="3">
    <source>
        <dbReference type="ARBA" id="ARBA00022448"/>
    </source>
</evidence>
<keyword evidence="3 8" id="KW-0813">Transport</keyword>
<dbReference type="Proteomes" id="UP000572540">
    <property type="component" value="Unassembled WGS sequence"/>
</dbReference>
<dbReference type="GO" id="GO:0022857">
    <property type="term" value="F:transmembrane transporter activity"/>
    <property type="evidence" value="ECO:0007669"/>
    <property type="project" value="InterPro"/>
</dbReference>
<dbReference type="PANTHER" id="PTHR30614">
    <property type="entry name" value="MEMBRANE COMPONENT OF AMINO ACID ABC TRANSPORTER"/>
    <property type="match status" value="1"/>
</dbReference>
<comment type="caution">
    <text evidence="10">The sequence shown here is derived from an EMBL/GenBank/DDBJ whole genome shotgun (WGS) entry which is preliminary data.</text>
</comment>
<evidence type="ECO:0000256" key="8">
    <source>
        <dbReference type="RuleBase" id="RU363032"/>
    </source>
</evidence>
<dbReference type="PANTHER" id="PTHR30614:SF47">
    <property type="entry name" value="ABC TRANSPORTER PERMEASE"/>
    <property type="match status" value="1"/>
</dbReference>
<feature type="domain" description="ABC transmembrane type-1" evidence="9">
    <location>
        <begin position="17"/>
        <end position="227"/>
    </location>
</feature>
<dbReference type="InterPro" id="IPR000515">
    <property type="entry name" value="MetI-like"/>
</dbReference>
<keyword evidence="4" id="KW-1003">Cell membrane</keyword>
<proteinExistence type="inferred from homology"/>
<name>A0A7Y9WG08_9BURK</name>
<dbReference type="GO" id="GO:0006865">
    <property type="term" value="P:amino acid transport"/>
    <property type="evidence" value="ECO:0007669"/>
    <property type="project" value="TreeGrafter"/>
</dbReference>
<evidence type="ECO:0000256" key="4">
    <source>
        <dbReference type="ARBA" id="ARBA00022475"/>
    </source>
</evidence>
<dbReference type="NCBIfam" id="TIGR01726">
    <property type="entry name" value="HEQRo_perm_3TM"/>
    <property type="match status" value="2"/>
</dbReference>
<evidence type="ECO:0000256" key="6">
    <source>
        <dbReference type="ARBA" id="ARBA00022989"/>
    </source>
</evidence>
<feature type="domain" description="ABC transmembrane type-1" evidence="9">
    <location>
        <begin position="278"/>
        <end position="461"/>
    </location>
</feature>
<dbReference type="InterPro" id="IPR035906">
    <property type="entry name" value="MetI-like_sf"/>
</dbReference>
<feature type="transmembrane region" description="Helical" evidence="8">
    <location>
        <begin position="312"/>
        <end position="335"/>
    </location>
</feature>
<feature type="transmembrane region" description="Helical" evidence="8">
    <location>
        <begin position="53"/>
        <end position="75"/>
    </location>
</feature>
<sequence length="480" mass="52040">MNTWLEPRYTAWIWHGFAMTLALSACVIVGATLLGFGLALARSAPYATVRRAAAAYVLIFRNSPLIVQLLFWYFGAAALMPESVMSWLNTPHALTLGPLTLGWPSFEFLAGWIGLTCYATTFIGEEFRAGLRGVRDGQHQAAAALGLTRFAAFRYVILPQAVRIATPPLAGQYMNIVKNSSLTMAIGLAELSYSSRQVETETLKTFQSFGMATLLYIATIATIEIALLLRQRNGAHGARSARGAHATRRGPRMNAPDWLPILRYLLLGTFPYGPLGGVALTVVLTLASASLSALLGLAGGVALAMTRGIAHIVLLTVVGLFRAIPVLMLIFWTFFLMPVLLHADVPGLATVVCALALIGGAYLSHSVQAGIVAIGDGQWQAALSLGMTRGQALRYVLLPQAVRVMTPSFVNQWVSLIKDTSLAYIVGVPEFTFLANQVNNRLMVYPAQIFLFVGLVYLVLCCTFQWAVTRVLSARFETPR</sequence>
<dbReference type="CDD" id="cd06261">
    <property type="entry name" value="TM_PBP2"/>
    <property type="match status" value="2"/>
</dbReference>
<feature type="transmembrane region" description="Helical" evidence="8">
    <location>
        <begin position="209"/>
        <end position="229"/>
    </location>
</feature>
<gene>
    <name evidence="10" type="ORF">GGD41_007384</name>
</gene>
<feature type="transmembrane region" description="Helical" evidence="8">
    <location>
        <begin position="281"/>
        <end position="305"/>
    </location>
</feature>
<organism evidence="10 11">
    <name type="scientific">Paraburkholderia bryophila</name>
    <dbReference type="NCBI Taxonomy" id="420952"/>
    <lineage>
        <taxon>Bacteria</taxon>
        <taxon>Pseudomonadati</taxon>
        <taxon>Pseudomonadota</taxon>
        <taxon>Betaproteobacteria</taxon>
        <taxon>Burkholderiales</taxon>
        <taxon>Burkholderiaceae</taxon>
        <taxon>Paraburkholderia</taxon>
    </lineage>
</organism>
<keyword evidence="6 8" id="KW-1133">Transmembrane helix</keyword>